<reference evidence="1" key="1">
    <citation type="submission" date="2015-11" db="EMBL/GenBank/DDBJ databases">
        <title>De novo transcriptome assembly of four potential Pierce s Disease insect vectors from Arizona vineyards.</title>
        <authorList>
            <person name="Tassone E.E."/>
        </authorList>
    </citation>
    <scope>NUCLEOTIDE SEQUENCE</scope>
</reference>
<sequence length="100" mass="11502">CEKRDANNKCFNKRSKIGLNPIPSNTTDCTYLKVGCVVLAQQEKYELHFPAKHLENFGCFHTQDKTVYFTNINAVKMLGIKMQNYVHTGTLMLMVTYSYT</sequence>
<evidence type="ECO:0000313" key="1">
    <source>
        <dbReference type="EMBL" id="JAS89107.1"/>
    </source>
</evidence>
<accession>A0A1B6IQD8</accession>
<protein>
    <submittedName>
        <fullName evidence="1">Uncharacterized protein</fullName>
    </submittedName>
</protein>
<feature type="non-terminal residue" evidence="1">
    <location>
        <position position="1"/>
    </location>
</feature>
<proteinExistence type="predicted"/>
<dbReference type="AlphaFoldDB" id="A0A1B6IQD8"/>
<name>A0A1B6IQD8_9HEMI</name>
<gene>
    <name evidence="1" type="ORF">g.4974</name>
</gene>
<dbReference type="EMBL" id="GECU01018599">
    <property type="protein sequence ID" value="JAS89107.1"/>
    <property type="molecule type" value="Transcribed_RNA"/>
</dbReference>
<organism evidence="1">
    <name type="scientific">Homalodisca liturata</name>
    <dbReference type="NCBI Taxonomy" id="320908"/>
    <lineage>
        <taxon>Eukaryota</taxon>
        <taxon>Metazoa</taxon>
        <taxon>Ecdysozoa</taxon>
        <taxon>Arthropoda</taxon>
        <taxon>Hexapoda</taxon>
        <taxon>Insecta</taxon>
        <taxon>Pterygota</taxon>
        <taxon>Neoptera</taxon>
        <taxon>Paraneoptera</taxon>
        <taxon>Hemiptera</taxon>
        <taxon>Auchenorrhyncha</taxon>
        <taxon>Membracoidea</taxon>
        <taxon>Cicadellidae</taxon>
        <taxon>Cicadellinae</taxon>
        <taxon>Proconiini</taxon>
        <taxon>Homalodisca</taxon>
    </lineage>
</organism>